<dbReference type="PRINTS" id="PR00719">
    <property type="entry name" value="LMWPTPASE"/>
</dbReference>
<dbReference type="OrthoDB" id="9784339at2"/>
<organism evidence="8 9">
    <name type="scientific">Rummeliibacillus stabekisii</name>
    <dbReference type="NCBI Taxonomy" id="241244"/>
    <lineage>
        <taxon>Bacteria</taxon>
        <taxon>Bacillati</taxon>
        <taxon>Bacillota</taxon>
        <taxon>Bacilli</taxon>
        <taxon>Bacillales</taxon>
        <taxon>Caryophanaceae</taxon>
        <taxon>Rummeliibacillus</taxon>
    </lineage>
</organism>
<keyword evidence="4" id="KW-0904">Protein phosphatase</keyword>
<dbReference type="PANTHER" id="PTHR11717:SF7">
    <property type="entry name" value="LOW MOLECULAR WEIGHT PHOSPHOTYROSINE PROTEIN PHOSPHATASE"/>
    <property type="match status" value="1"/>
</dbReference>
<dbReference type="RefSeq" id="WP_066790418.1">
    <property type="nucleotide sequence ID" value="NZ_CP014806.1"/>
</dbReference>
<dbReference type="InterPro" id="IPR023485">
    <property type="entry name" value="Ptyr_pPase"/>
</dbReference>
<dbReference type="Pfam" id="PF01451">
    <property type="entry name" value="LMWPc"/>
    <property type="match status" value="1"/>
</dbReference>
<dbReference type="EC" id="3.1.3.48" evidence="2"/>
<feature type="domain" description="Phosphotyrosine protein phosphatase I" evidence="7">
    <location>
        <begin position="3"/>
        <end position="148"/>
    </location>
</feature>
<feature type="active site" evidence="6">
    <location>
        <position position="15"/>
    </location>
</feature>
<dbReference type="InterPro" id="IPR050438">
    <property type="entry name" value="LMW_PTPase"/>
</dbReference>
<evidence type="ECO:0000313" key="8">
    <source>
        <dbReference type="EMBL" id="AMX00244.1"/>
    </source>
</evidence>
<reference evidence="9" key="2">
    <citation type="submission" date="2016-03" db="EMBL/GenBank/DDBJ databases">
        <authorList>
            <person name="Ploux O."/>
        </authorList>
    </citation>
    <scope>NUCLEOTIDE SEQUENCE [LARGE SCALE GENOMIC DNA]</scope>
    <source>
        <strain evidence="9">PP9</strain>
    </source>
</reference>
<dbReference type="STRING" id="241244.ATY39_12995"/>
<dbReference type="CDD" id="cd16343">
    <property type="entry name" value="LMWPTP"/>
    <property type="match status" value="1"/>
</dbReference>
<keyword evidence="3" id="KW-0378">Hydrolase</keyword>
<evidence type="ECO:0000256" key="4">
    <source>
        <dbReference type="ARBA" id="ARBA00022912"/>
    </source>
</evidence>
<dbReference type="Gene3D" id="3.40.50.2300">
    <property type="match status" value="1"/>
</dbReference>
<feature type="active site" description="Nucleophile" evidence="6">
    <location>
        <position position="9"/>
    </location>
</feature>
<dbReference type="GO" id="GO:0004725">
    <property type="term" value="F:protein tyrosine phosphatase activity"/>
    <property type="evidence" value="ECO:0007669"/>
    <property type="project" value="UniProtKB-EC"/>
</dbReference>
<evidence type="ECO:0000256" key="6">
    <source>
        <dbReference type="PIRSR" id="PIRSR617867-1"/>
    </source>
</evidence>
<reference evidence="8 9" key="1">
    <citation type="journal article" date="2016" name="Genome Announc.">
        <title>Whole-Genome Sequence of Rummeliibacillus stabekisii Strain PP9 Isolated from Antarctic Soil.</title>
        <authorList>
            <person name="da Mota F.F."/>
            <person name="Vollu R.E."/>
            <person name="Jurelevicius D."/>
            <person name="Seldin L."/>
        </authorList>
    </citation>
    <scope>NUCLEOTIDE SEQUENCE [LARGE SCALE GENOMIC DNA]</scope>
    <source>
        <strain evidence="8 9">PP9</strain>
    </source>
</reference>
<dbReference type="SUPFAM" id="SSF52788">
    <property type="entry name" value="Phosphotyrosine protein phosphatases I"/>
    <property type="match status" value="1"/>
</dbReference>
<evidence type="ECO:0000256" key="2">
    <source>
        <dbReference type="ARBA" id="ARBA00013064"/>
    </source>
</evidence>
<comment type="catalytic activity">
    <reaction evidence="5">
        <text>O-phospho-L-tyrosyl-[protein] + H2O = L-tyrosyl-[protein] + phosphate</text>
        <dbReference type="Rhea" id="RHEA:10684"/>
        <dbReference type="Rhea" id="RHEA-COMP:10136"/>
        <dbReference type="Rhea" id="RHEA-COMP:20101"/>
        <dbReference type="ChEBI" id="CHEBI:15377"/>
        <dbReference type="ChEBI" id="CHEBI:43474"/>
        <dbReference type="ChEBI" id="CHEBI:46858"/>
        <dbReference type="ChEBI" id="CHEBI:61978"/>
        <dbReference type="EC" id="3.1.3.48"/>
    </reaction>
</comment>
<dbReference type="PANTHER" id="PTHR11717">
    <property type="entry name" value="LOW MOLECULAR WEIGHT PROTEIN TYROSINE PHOSPHATASE"/>
    <property type="match status" value="1"/>
</dbReference>
<feature type="active site" description="Proton donor" evidence="6">
    <location>
        <position position="124"/>
    </location>
</feature>
<evidence type="ECO:0000313" key="9">
    <source>
        <dbReference type="Proteomes" id="UP000076021"/>
    </source>
</evidence>
<keyword evidence="9" id="KW-1185">Reference proteome</keyword>
<dbReference type="AlphaFoldDB" id="A0A143HEU1"/>
<comment type="similarity">
    <text evidence="1">Belongs to the low molecular weight phosphotyrosine protein phosphatase family.</text>
</comment>
<accession>A0A143HEU1</accession>
<sequence length="155" mass="17316">MKTSVLFVCLGNICRSPMAEAIFRHLVEEKGLTDAFDIDSAGTGDWHIGEAPHAGTAQILAQYQIPAKGMFSRQLKQEDYSRFDYIVCMDDSNIQNALPMLGVKASSKVFRLLDLVEEKKDVPDPYFTGDFEETYQLCLAGCKALLEKIDADKNK</sequence>
<dbReference type="KEGG" id="rst:ATY39_12995"/>
<gene>
    <name evidence="8" type="ORF">ATY39_12995</name>
</gene>
<evidence type="ECO:0000256" key="5">
    <source>
        <dbReference type="ARBA" id="ARBA00051722"/>
    </source>
</evidence>
<dbReference type="Proteomes" id="UP000076021">
    <property type="component" value="Chromosome"/>
</dbReference>
<evidence type="ECO:0000259" key="7">
    <source>
        <dbReference type="SMART" id="SM00226"/>
    </source>
</evidence>
<protein>
    <recommendedName>
        <fullName evidence="2">protein-tyrosine-phosphatase</fullName>
        <ecNumber evidence="2">3.1.3.48</ecNumber>
    </recommendedName>
</protein>
<dbReference type="InterPro" id="IPR036196">
    <property type="entry name" value="Ptyr_pPase_sf"/>
</dbReference>
<evidence type="ECO:0000256" key="1">
    <source>
        <dbReference type="ARBA" id="ARBA00011063"/>
    </source>
</evidence>
<dbReference type="SMART" id="SM00226">
    <property type="entry name" value="LMWPc"/>
    <property type="match status" value="1"/>
</dbReference>
<proteinExistence type="inferred from homology"/>
<dbReference type="EMBL" id="CP014806">
    <property type="protein sequence ID" value="AMX00244.1"/>
    <property type="molecule type" value="Genomic_DNA"/>
</dbReference>
<dbReference type="InterPro" id="IPR017867">
    <property type="entry name" value="Tyr_phospatase_low_mol_wt"/>
</dbReference>
<evidence type="ECO:0000256" key="3">
    <source>
        <dbReference type="ARBA" id="ARBA00022801"/>
    </source>
</evidence>
<name>A0A143HEU1_9BACL</name>